<dbReference type="PANTHER" id="PTHR42681">
    <property type="entry name" value="MALONYL-COA-ACYL CARRIER PROTEIN TRANSACYLASE, MITOCHONDRIAL"/>
    <property type="match status" value="1"/>
</dbReference>
<dbReference type="EC" id="2.3.1.39" evidence="1"/>
<dbReference type="InterPro" id="IPR001227">
    <property type="entry name" value="Ac_transferase_dom_sf"/>
</dbReference>
<dbReference type="EMBL" id="FAXC01000113">
    <property type="protein sequence ID" value="CUV08729.1"/>
    <property type="molecule type" value="Genomic_DNA"/>
</dbReference>
<evidence type="ECO:0000256" key="3">
    <source>
        <dbReference type="ARBA" id="ARBA00023315"/>
    </source>
</evidence>
<gene>
    <name evidence="5" type="ORF">MGWOODY_Mmi2315</name>
</gene>
<dbReference type="GO" id="GO:0006633">
    <property type="term" value="P:fatty acid biosynthetic process"/>
    <property type="evidence" value="ECO:0007669"/>
    <property type="project" value="TreeGrafter"/>
</dbReference>
<comment type="catalytic activity">
    <reaction evidence="4">
        <text>holo-[ACP] + malonyl-CoA = malonyl-[ACP] + CoA</text>
        <dbReference type="Rhea" id="RHEA:41792"/>
        <dbReference type="Rhea" id="RHEA-COMP:9623"/>
        <dbReference type="Rhea" id="RHEA-COMP:9685"/>
        <dbReference type="ChEBI" id="CHEBI:57287"/>
        <dbReference type="ChEBI" id="CHEBI:57384"/>
        <dbReference type="ChEBI" id="CHEBI:64479"/>
        <dbReference type="ChEBI" id="CHEBI:78449"/>
        <dbReference type="EC" id="2.3.1.39"/>
    </reaction>
</comment>
<evidence type="ECO:0000256" key="2">
    <source>
        <dbReference type="ARBA" id="ARBA00022679"/>
    </source>
</evidence>
<organism evidence="5">
    <name type="scientific">hydrothermal vent metagenome</name>
    <dbReference type="NCBI Taxonomy" id="652676"/>
    <lineage>
        <taxon>unclassified sequences</taxon>
        <taxon>metagenomes</taxon>
        <taxon>ecological metagenomes</taxon>
    </lineage>
</organism>
<dbReference type="GO" id="GO:0004314">
    <property type="term" value="F:[acyl-carrier-protein] S-malonyltransferase activity"/>
    <property type="evidence" value="ECO:0007669"/>
    <property type="project" value="UniProtKB-EC"/>
</dbReference>
<evidence type="ECO:0000256" key="4">
    <source>
        <dbReference type="ARBA" id="ARBA00048462"/>
    </source>
</evidence>
<evidence type="ECO:0000313" key="5">
    <source>
        <dbReference type="EMBL" id="CUV08729.1"/>
    </source>
</evidence>
<dbReference type="Gene3D" id="3.40.366.10">
    <property type="entry name" value="Malonyl-Coenzyme A Acyl Carrier Protein, domain 2"/>
    <property type="match status" value="1"/>
</dbReference>
<dbReference type="InterPro" id="IPR016035">
    <property type="entry name" value="Acyl_Trfase/lysoPLipase"/>
</dbReference>
<keyword evidence="2 5" id="KW-0808">Transferase</keyword>
<reference evidence="5" key="1">
    <citation type="submission" date="2015-10" db="EMBL/GenBank/DDBJ databases">
        <authorList>
            <person name="Gilbert D.G."/>
        </authorList>
    </citation>
    <scope>NUCLEOTIDE SEQUENCE</scope>
</reference>
<dbReference type="SUPFAM" id="SSF52151">
    <property type="entry name" value="FabD/lysophospholipase-like"/>
    <property type="match status" value="1"/>
</dbReference>
<protein>
    <recommendedName>
        <fullName evidence="1">[acyl-carrier-protein] S-malonyltransferase</fullName>
        <ecNumber evidence="1">2.3.1.39</ecNumber>
    </recommendedName>
</protein>
<proteinExistence type="predicted"/>
<sequence>MGKERIVIICPGRGSYTRETSGYLKTYGALAKHRIIFMDEKRNTAGLPTLSELDSQPFKAKIHMKGEHASTLIYACSLADFLSIDQSRFEIVAITGNSMGWYSALALGGALKHENAYTLIDTMGSMMKDTIIGGQIIYSVTDDNWQVDEAIKEKTLKEVEKAGANISIYLGGYFVIGGEQKALDKLLKSLPHKDKYPFQLPYHAAYHTPLLESVSGKALTTIPKQMFQKPIVPLVDGRGYIWSPWATNSNDLWNYTLGHQVCKTYDFTTAMNVAIKEFCPDKLVLLGPGNTLGGSIGQIITGQNWQDISCKKDFTNRQKTDPFLISLGIPEQRDLICHSYEKQAAST</sequence>
<keyword evidence="3" id="KW-0012">Acyltransferase</keyword>
<dbReference type="AlphaFoldDB" id="A0A160VFM3"/>
<evidence type="ECO:0000256" key="1">
    <source>
        <dbReference type="ARBA" id="ARBA00013258"/>
    </source>
</evidence>
<accession>A0A160VFM3</accession>
<dbReference type="InterPro" id="IPR050858">
    <property type="entry name" value="Mal-CoA-ACP_Trans/PKS_FabD"/>
</dbReference>
<name>A0A160VFM3_9ZZZZ</name>
<dbReference type="Gene3D" id="3.30.70.250">
    <property type="entry name" value="Malonyl-CoA ACP transacylase, ACP-binding"/>
    <property type="match status" value="1"/>
</dbReference>
<dbReference type="PANTHER" id="PTHR42681:SF1">
    <property type="entry name" value="MALONYL-COA-ACYL CARRIER PROTEIN TRANSACYLASE, MITOCHONDRIAL"/>
    <property type="match status" value="1"/>
</dbReference>